<dbReference type="EMBL" id="OZ019907">
    <property type="protein sequence ID" value="CAK9206913.1"/>
    <property type="molecule type" value="Genomic_DNA"/>
</dbReference>
<dbReference type="Proteomes" id="UP001497512">
    <property type="component" value="Chromosome 15"/>
</dbReference>
<reference evidence="2" key="1">
    <citation type="submission" date="2024-02" db="EMBL/GenBank/DDBJ databases">
        <authorList>
            <consortium name="ELIXIR-Norway"/>
            <consortium name="Elixir Norway"/>
        </authorList>
    </citation>
    <scope>NUCLEOTIDE SEQUENCE</scope>
</reference>
<accession>A0ABP0TWY8</accession>
<gene>
    <name evidence="2" type="ORF">CSSPTR1EN2_LOCUS8586</name>
</gene>
<name>A0ABP0TWY8_9BRYO</name>
<protein>
    <submittedName>
        <fullName evidence="2">Uncharacterized protein</fullName>
    </submittedName>
</protein>
<proteinExistence type="predicted"/>
<evidence type="ECO:0000313" key="2">
    <source>
        <dbReference type="EMBL" id="CAK9206913.1"/>
    </source>
</evidence>
<feature type="compositionally biased region" description="Basic and acidic residues" evidence="1">
    <location>
        <begin position="687"/>
        <end position="704"/>
    </location>
</feature>
<sequence>MAEEGARKPCPEISTYTHFQTNEKAFWAYVKLHGNGSPRWTSSRNNKNLREILSSIRLKEPVRNMKGGTGPSDCPPKCGYGCDSCTYLDQQCCCPCLCDSSSPQCGPVDCSSGLHTPYEGFYPDCKDSHLPVARRVVEHDDLYLPPCQSPNPCSYVDLGHCSSPLPRCPPPAPQKLCLCPKPSACPSDVYLPSPRPHTPAGSEWSFRFSSLALSEHDDLHLPCSKPLTPMSVEPVDFYLPSSTRIPQISFRMCCPSPPLSCFPPPRACADAEISPDCKQVAKETSIGCMSGSRMSPRCIDCECHKVASPLCPPVLQSSPFSPCLPFRFPLAAELLTGEVNCGDQPLASSPKCPVRSAQQVECECPNSMGSWKSSVCSTQNNSPDCPSPRCRDCDCHTSKGSWKSSVCSTQINSPDCKSPRCRDCECHQRGNSVHILDSSVVLGRIESQSTSPRTPCLSDINLPHYNTYFKPLRDQEPIEQYNPTCDGATGLERSCGPLRCASPQTPPRKQRSKSFEMYSTNAMELKPQPEDFTSWNPSQSAQDVTSRCCCGMNKCTNTGFITITCPFCSSVHSCCCGMCSCPIPTCSSKSLILEPDAVNPLPCSPENTGALKLPNYSSPKPLSSVGPRLSPIHDVLVKNATRSLSPYPKAKSPNAKAPSEDPHPRGRQNAFYKYLKSQYRQNLQVQHRVERSPQRASPEQKSEILLHPPSRPLSQLHAVRNSKPTRGHNETILAVKPHGRKKNKLSGNQTYSPTELLQGFAPQGMWDSSLCQPESSSAALLDCHCSRCD</sequence>
<keyword evidence="3" id="KW-1185">Reference proteome</keyword>
<evidence type="ECO:0000313" key="3">
    <source>
        <dbReference type="Proteomes" id="UP001497512"/>
    </source>
</evidence>
<organism evidence="2 3">
    <name type="scientific">Sphagnum troendelagicum</name>
    <dbReference type="NCBI Taxonomy" id="128251"/>
    <lineage>
        <taxon>Eukaryota</taxon>
        <taxon>Viridiplantae</taxon>
        <taxon>Streptophyta</taxon>
        <taxon>Embryophyta</taxon>
        <taxon>Bryophyta</taxon>
        <taxon>Sphagnophytina</taxon>
        <taxon>Sphagnopsida</taxon>
        <taxon>Sphagnales</taxon>
        <taxon>Sphagnaceae</taxon>
        <taxon>Sphagnum</taxon>
    </lineage>
</organism>
<feature type="region of interest" description="Disordered" evidence="1">
    <location>
        <begin position="642"/>
        <end position="667"/>
    </location>
</feature>
<feature type="region of interest" description="Disordered" evidence="1">
    <location>
        <begin position="683"/>
        <end position="711"/>
    </location>
</feature>
<evidence type="ECO:0000256" key="1">
    <source>
        <dbReference type="SAM" id="MobiDB-lite"/>
    </source>
</evidence>